<proteinExistence type="predicted"/>
<evidence type="ECO:0008006" key="2">
    <source>
        <dbReference type="Google" id="ProtNLM"/>
    </source>
</evidence>
<comment type="caution">
    <text evidence="1">The sequence shown here is derived from an EMBL/GenBank/DDBJ whole genome shotgun (WGS) entry which is preliminary data.</text>
</comment>
<evidence type="ECO:0000313" key="1">
    <source>
        <dbReference type="EMBL" id="MPM85328.1"/>
    </source>
</evidence>
<accession>A0A645D8E5</accession>
<dbReference type="EMBL" id="VSSQ01033664">
    <property type="protein sequence ID" value="MPM85328.1"/>
    <property type="molecule type" value="Genomic_DNA"/>
</dbReference>
<protein>
    <recommendedName>
        <fullName evidence="2">Lipoprotein</fullName>
    </recommendedName>
</protein>
<dbReference type="Gene3D" id="2.170.120.30">
    <property type="match status" value="1"/>
</dbReference>
<reference evidence="1" key="1">
    <citation type="submission" date="2019-08" db="EMBL/GenBank/DDBJ databases">
        <authorList>
            <person name="Kucharzyk K."/>
            <person name="Murdoch R.W."/>
            <person name="Higgins S."/>
            <person name="Loffler F."/>
        </authorList>
    </citation>
    <scope>NUCLEOTIDE SEQUENCE</scope>
</reference>
<gene>
    <name evidence="1" type="ORF">SDC9_132406</name>
</gene>
<sequence>MKKNKIIKIFSIVLFGGIVLVGCASRKYEATYNIPIFYINNSAERQFKIQNDLANAVINVESPQEISATAEDFKVIMDMQNCDLTKDSCEVELKYETTSKNKDLKVTVNPQRVLVQFIN</sequence>
<organism evidence="1">
    <name type="scientific">bioreactor metagenome</name>
    <dbReference type="NCBI Taxonomy" id="1076179"/>
    <lineage>
        <taxon>unclassified sequences</taxon>
        <taxon>metagenomes</taxon>
        <taxon>ecological metagenomes</taxon>
    </lineage>
</organism>
<dbReference type="PROSITE" id="PS51257">
    <property type="entry name" value="PROKAR_LIPOPROTEIN"/>
    <property type="match status" value="1"/>
</dbReference>
<name>A0A645D8E5_9ZZZZ</name>
<dbReference type="AlphaFoldDB" id="A0A645D8E5"/>